<evidence type="ECO:0000256" key="7">
    <source>
        <dbReference type="SAM" id="Phobius"/>
    </source>
</evidence>
<dbReference type="PANTHER" id="PTHR14207">
    <property type="entry name" value="STEROL ISOMERASE"/>
    <property type="match status" value="1"/>
</dbReference>
<dbReference type="AlphaFoldDB" id="A0A9N9GGR7"/>
<name>A0A9N9GGR7_9GLOM</name>
<keyword evidence="5 6" id="KW-0472">Membrane</keyword>
<evidence type="ECO:0000259" key="8">
    <source>
        <dbReference type="PROSITE" id="PS51751"/>
    </source>
</evidence>
<dbReference type="EMBL" id="CAJVPS010004685">
    <property type="protein sequence ID" value="CAG8606827.1"/>
    <property type="molecule type" value="Genomic_DNA"/>
</dbReference>
<dbReference type="GO" id="GO:0016020">
    <property type="term" value="C:membrane"/>
    <property type="evidence" value="ECO:0007669"/>
    <property type="project" value="UniProtKB-SubCell"/>
</dbReference>
<feature type="transmembrane region" description="Helical" evidence="7">
    <location>
        <begin position="168"/>
        <end position="190"/>
    </location>
</feature>
<feature type="transmembrane region" description="Helical" evidence="7">
    <location>
        <begin position="47"/>
        <end position="70"/>
    </location>
</feature>
<evidence type="ECO:0000313" key="9">
    <source>
        <dbReference type="EMBL" id="CAG8606827.1"/>
    </source>
</evidence>
<feature type="domain" description="EXPERA" evidence="8">
    <location>
        <begin position="43"/>
        <end position="189"/>
    </location>
</feature>
<sequence length="213" mass="24596">MSLIPTQLKEPTAIYSLLFTLLLFIVSFVVAYNFLSREKFKTSEKYVFMWLTWDALVHLILEGSFVYMSILGRTVETSSGPMAELWKEYGKADSRWLIAEPTVVSIEIPTFILCGPVSVLVLWAITKDHPIRHPLQFLLCTCELYGGYLTWMPEYLTGNKSLAIDNPLYLWVYMVLFNGLWVLVPTFLLVQSWYELLRGAELLSQHRQAKKSL</sequence>
<accession>A0A9N9GGR7</accession>
<evidence type="ECO:0000256" key="5">
    <source>
        <dbReference type="ARBA" id="ARBA00023136"/>
    </source>
</evidence>
<evidence type="ECO:0000313" key="10">
    <source>
        <dbReference type="Proteomes" id="UP000789508"/>
    </source>
</evidence>
<comment type="similarity">
    <text evidence="2">Belongs to the EBP family.</text>
</comment>
<gene>
    <name evidence="9" type="ORF">ALEPTO_LOCUS8393</name>
</gene>
<dbReference type="GO" id="GO:0047750">
    <property type="term" value="F:cholestenol delta-isomerase activity"/>
    <property type="evidence" value="ECO:0007669"/>
    <property type="project" value="InterPro"/>
</dbReference>
<dbReference type="InterPro" id="IPR007905">
    <property type="entry name" value="EBP"/>
</dbReference>
<dbReference type="GO" id="GO:0005783">
    <property type="term" value="C:endoplasmic reticulum"/>
    <property type="evidence" value="ECO:0007669"/>
    <property type="project" value="TreeGrafter"/>
</dbReference>
<keyword evidence="10" id="KW-1185">Reference proteome</keyword>
<evidence type="ECO:0000256" key="2">
    <source>
        <dbReference type="ARBA" id="ARBA00008337"/>
    </source>
</evidence>
<dbReference type="InterPro" id="IPR033118">
    <property type="entry name" value="EXPERA"/>
</dbReference>
<dbReference type="OrthoDB" id="58557at2759"/>
<dbReference type="Pfam" id="PF05241">
    <property type="entry name" value="EBP"/>
    <property type="match status" value="1"/>
</dbReference>
<evidence type="ECO:0000256" key="3">
    <source>
        <dbReference type="ARBA" id="ARBA00022692"/>
    </source>
</evidence>
<keyword evidence="3 6" id="KW-0812">Transmembrane</keyword>
<evidence type="ECO:0000256" key="6">
    <source>
        <dbReference type="PROSITE-ProRule" id="PRU01087"/>
    </source>
</evidence>
<dbReference type="GO" id="GO:0016125">
    <property type="term" value="P:sterol metabolic process"/>
    <property type="evidence" value="ECO:0007669"/>
    <property type="project" value="InterPro"/>
</dbReference>
<evidence type="ECO:0000256" key="1">
    <source>
        <dbReference type="ARBA" id="ARBA00004141"/>
    </source>
</evidence>
<feature type="transmembrane region" description="Helical" evidence="7">
    <location>
        <begin position="12"/>
        <end position="35"/>
    </location>
</feature>
<feature type="transmembrane region" description="Helical" evidence="7">
    <location>
        <begin position="103"/>
        <end position="125"/>
    </location>
</feature>
<organism evidence="9 10">
    <name type="scientific">Ambispora leptoticha</name>
    <dbReference type="NCBI Taxonomy" id="144679"/>
    <lineage>
        <taxon>Eukaryota</taxon>
        <taxon>Fungi</taxon>
        <taxon>Fungi incertae sedis</taxon>
        <taxon>Mucoromycota</taxon>
        <taxon>Glomeromycotina</taxon>
        <taxon>Glomeromycetes</taxon>
        <taxon>Archaeosporales</taxon>
        <taxon>Ambisporaceae</taxon>
        <taxon>Ambispora</taxon>
    </lineage>
</organism>
<comment type="subcellular location">
    <subcellularLocation>
        <location evidence="1">Membrane</location>
        <topology evidence="1">Multi-pass membrane protein</topology>
    </subcellularLocation>
</comment>
<reference evidence="9" key="1">
    <citation type="submission" date="2021-06" db="EMBL/GenBank/DDBJ databases">
        <authorList>
            <person name="Kallberg Y."/>
            <person name="Tangrot J."/>
            <person name="Rosling A."/>
        </authorList>
    </citation>
    <scope>NUCLEOTIDE SEQUENCE</scope>
    <source>
        <strain evidence="9">FL130A</strain>
    </source>
</reference>
<protein>
    <submittedName>
        <fullName evidence="9">5715_t:CDS:1</fullName>
    </submittedName>
</protein>
<dbReference type="PANTHER" id="PTHR14207:SF1">
    <property type="entry name" value="EMOPAMIL-BINDING PROTEIN-LIKE"/>
    <property type="match status" value="1"/>
</dbReference>
<dbReference type="PROSITE" id="PS51751">
    <property type="entry name" value="EXPERA"/>
    <property type="match status" value="1"/>
</dbReference>
<keyword evidence="4 6" id="KW-1133">Transmembrane helix</keyword>
<comment type="caution">
    <text evidence="9">The sequence shown here is derived from an EMBL/GenBank/DDBJ whole genome shotgun (WGS) entry which is preliminary data.</text>
</comment>
<proteinExistence type="inferred from homology"/>
<evidence type="ECO:0000256" key="4">
    <source>
        <dbReference type="ARBA" id="ARBA00022989"/>
    </source>
</evidence>
<dbReference type="Proteomes" id="UP000789508">
    <property type="component" value="Unassembled WGS sequence"/>
</dbReference>